<feature type="repeat" description="TPR" evidence="1">
    <location>
        <begin position="138"/>
        <end position="171"/>
    </location>
</feature>
<dbReference type="OrthoDB" id="9808622at2"/>
<dbReference type="PROSITE" id="PS50005">
    <property type="entry name" value="TPR"/>
    <property type="match status" value="1"/>
</dbReference>
<gene>
    <name evidence="3" type="ORF">E2R66_22425</name>
</gene>
<proteinExistence type="predicted"/>
<evidence type="ECO:0000256" key="1">
    <source>
        <dbReference type="PROSITE-ProRule" id="PRU00339"/>
    </source>
</evidence>
<dbReference type="AlphaFoldDB" id="A0A4Y8S5L7"/>
<dbReference type="Gene3D" id="1.25.40.10">
    <property type="entry name" value="Tetratricopeptide repeat domain"/>
    <property type="match status" value="2"/>
</dbReference>
<dbReference type="RefSeq" id="WP_133235008.1">
    <property type="nucleotide sequence ID" value="NZ_SOZE01000032.1"/>
</dbReference>
<evidence type="ECO:0000313" key="4">
    <source>
        <dbReference type="Proteomes" id="UP000297540"/>
    </source>
</evidence>
<organism evidence="3 4">
    <name type="scientific">Mucilaginibacter psychrotolerans</name>
    <dbReference type="NCBI Taxonomy" id="1524096"/>
    <lineage>
        <taxon>Bacteria</taxon>
        <taxon>Pseudomonadati</taxon>
        <taxon>Bacteroidota</taxon>
        <taxon>Sphingobacteriia</taxon>
        <taxon>Sphingobacteriales</taxon>
        <taxon>Sphingobacteriaceae</taxon>
        <taxon>Mucilaginibacter</taxon>
    </lineage>
</organism>
<name>A0A4Y8S5L7_9SPHI</name>
<dbReference type="Pfam" id="PF13432">
    <property type="entry name" value="TPR_16"/>
    <property type="match status" value="1"/>
</dbReference>
<feature type="transmembrane region" description="Helical" evidence="2">
    <location>
        <begin position="31"/>
        <end position="49"/>
    </location>
</feature>
<dbReference type="Proteomes" id="UP000297540">
    <property type="component" value="Unassembled WGS sequence"/>
</dbReference>
<sequence>MSATELKTKATPAQTEAVKGGSFVQENQKSLLFIAAAIVLMVGVYIAYLKVYLGPREEKAANQIHVAQDYWTRKDWDKAIKGADSYPGLEQIIKDYSNTKTANLAYFYLGVAYLNKGEYRKAIDNFDSYRGDDMMVAAEAFGGAGDAYVELKDYDKAETYFKKAVDKANNQFLSPVYLKKLGLVYEAKNDNKSAAETYKKIKTDYPTSTEAQSIDAYIARSEAKS</sequence>
<dbReference type="SMART" id="SM00028">
    <property type="entry name" value="TPR"/>
    <property type="match status" value="3"/>
</dbReference>
<keyword evidence="4" id="KW-1185">Reference proteome</keyword>
<keyword evidence="2" id="KW-1133">Transmembrane helix</keyword>
<dbReference type="InterPro" id="IPR019734">
    <property type="entry name" value="TPR_rpt"/>
</dbReference>
<keyword evidence="2" id="KW-0812">Transmembrane</keyword>
<protein>
    <submittedName>
        <fullName evidence="3">Tetratricopeptide repeat protein</fullName>
    </submittedName>
</protein>
<dbReference type="SUPFAM" id="SSF48452">
    <property type="entry name" value="TPR-like"/>
    <property type="match status" value="1"/>
</dbReference>
<reference evidence="3 4" key="1">
    <citation type="journal article" date="2017" name="Int. J. Syst. Evol. Microbiol.">
        <title>Mucilaginibacterpsychrotolerans sp. nov., isolated from peatlands.</title>
        <authorList>
            <person name="Deng Y."/>
            <person name="Shen L."/>
            <person name="Xu B."/>
            <person name="Liu Y."/>
            <person name="Gu Z."/>
            <person name="Liu H."/>
            <person name="Zhou Y."/>
        </authorList>
    </citation>
    <scope>NUCLEOTIDE SEQUENCE [LARGE SCALE GENOMIC DNA]</scope>
    <source>
        <strain evidence="3 4">NH7-4</strain>
    </source>
</reference>
<dbReference type="EMBL" id="SOZE01000032">
    <property type="protein sequence ID" value="TFF34293.1"/>
    <property type="molecule type" value="Genomic_DNA"/>
</dbReference>
<comment type="caution">
    <text evidence="3">The sequence shown here is derived from an EMBL/GenBank/DDBJ whole genome shotgun (WGS) entry which is preliminary data.</text>
</comment>
<dbReference type="InterPro" id="IPR011990">
    <property type="entry name" value="TPR-like_helical_dom_sf"/>
</dbReference>
<evidence type="ECO:0000256" key="2">
    <source>
        <dbReference type="SAM" id="Phobius"/>
    </source>
</evidence>
<dbReference type="Pfam" id="PF13174">
    <property type="entry name" value="TPR_6"/>
    <property type="match status" value="1"/>
</dbReference>
<keyword evidence="2" id="KW-0472">Membrane</keyword>
<evidence type="ECO:0000313" key="3">
    <source>
        <dbReference type="EMBL" id="TFF34293.1"/>
    </source>
</evidence>
<accession>A0A4Y8S5L7</accession>
<keyword evidence="1" id="KW-0802">TPR repeat</keyword>